<dbReference type="Proteomes" id="UP000286576">
    <property type="component" value="Unassembled WGS sequence"/>
</dbReference>
<evidence type="ECO:0000259" key="2">
    <source>
        <dbReference type="Pfam" id="PF03703"/>
    </source>
</evidence>
<reference evidence="3 4" key="1">
    <citation type="submission" date="2018-08" db="EMBL/GenBank/DDBJ databases">
        <title>Erythrobacter zhengii sp.nov., a bacterium isolated from deep-sea sediment.</title>
        <authorList>
            <person name="Fang C."/>
            <person name="Wu Y.-H."/>
            <person name="Sun C."/>
            <person name="Wang H."/>
            <person name="Cheng H."/>
            <person name="Meng F.-X."/>
            <person name="Wang C.-S."/>
            <person name="Xu X.-W."/>
        </authorList>
    </citation>
    <scope>NUCLEOTIDE SEQUENCE [LARGE SCALE GENOMIC DNA]</scope>
    <source>
        <strain evidence="3 4">V18</strain>
    </source>
</reference>
<feature type="transmembrane region" description="Helical" evidence="1">
    <location>
        <begin position="40"/>
        <end position="59"/>
    </location>
</feature>
<comment type="caution">
    <text evidence="3">The sequence shown here is derived from an EMBL/GenBank/DDBJ whole genome shotgun (WGS) entry which is preliminary data.</text>
</comment>
<evidence type="ECO:0000313" key="3">
    <source>
        <dbReference type="EMBL" id="RIV85615.1"/>
    </source>
</evidence>
<organism evidence="3 4">
    <name type="scientific">Aurantiacibacter zhengii</name>
    <dbReference type="NCBI Taxonomy" id="2307003"/>
    <lineage>
        <taxon>Bacteria</taxon>
        <taxon>Pseudomonadati</taxon>
        <taxon>Pseudomonadota</taxon>
        <taxon>Alphaproteobacteria</taxon>
        <taxon>Sphingomonadales</taxon>
        <taxon>Erythrobacteraceae</taxon>
        <taxon>Aurantiacibacter</taxon>
    </lineage>
</organism>
<dbReference type="InterPro" id="IPR005182">
    <property type="entry name" value="YdbS-like_PH"/>
</dbReference>
<keyword evidence="1" id="KW-0472">Membrane</keyword>
<dbReference type="NCBIfam" id="NF040894">
    <property type="entry name" value="puhB_PGC"/>
    <property type="match status" value="1"/>
</dbReference>
<evidence type="ECO:0000313" key="4">
    <source>
        <dbReference type="Proteomes" id="UP000286576"/>
    </source>
</evidence>
<dbReference type="EMBL" id="QXFL01000004">
    <property type="protein sequence ID" value="RIV85615.1"/>
    <property type="molecule type" value="Genomic_DNA"/>
</dbReference>
<name>A0A418NRR4_9SPHN</name>
<feature type="transmembrane region" description="Helical" evidence="1">
    <location>
        <begin position="65"/>
        <end position="87"/>
    </location>
</feature>
<feature type="domain" description="YdbS-like PH" evidence="2">
    <location>
        <begin position="88"/>
        <end position="176"/>
    </location>
</feature>
<dbReference type="InterPro" id="IPR054839">
    <property type="entry name" value="puhB_PGC"/>
</dbReference>
<keyword evidence="1" id="KW-1133">Transmembrane helix</keyword>
<dbReference type="OrthoDB" id="7345733at2"/>
<protein>
    <submittedName>
        <fullName evidence="3">PH domain-containing protein</fullName>
    </submittedName>
</protein>
<keyword evidence="4" id="KW-1185">Reference proteome</keyword>
<evidence type="ECO:0000256" key="1">
    <source>
        <dbReference type="SAM" id="Phobius"/>
    </source>
</evidence>
<accession>A0A418NRR4</accession>
<gene>
    <name evidence="3" type="ORF">D2V07_09700</name>
</gene>
<sequence>MAVTEYENEPIRGLPGYLPEGEHIVWQGVPDWRVFARSALYTRWIGFYFTLLTVLALVSGSLGGALLTAISGVLALGLLNLFAWGVGKTTVYTITNRRLVLRIGVALNKCINLPLATVGSASLRAHAAGHGDIALQLTGKHRLGYAVLWPHVRPLRLRDAEPMLRALPDAENVAAILRRTCSGVVPNARIDTDTAPAANIAPPRKAAA</sequence>
<dbReference type="Pfam" id="PF03703">
    <property type="entry name" value="bPH_2"/>
    <property type="match status" value="1"/>
</dbReference>
<keyword evidence="1" id="KW-0812">Transmembrane</keyword>
<dbReference type="AlphaFoldDB" id="A0A418NRR4"/>
<proteinExistence type="predicted"/>
<dbReference type="RefSeq" id="WP_119586807.1">
    <property type="nucleotide sequence ID" value="NZ_CAWODQ010000024.1"/>
</dbReference>